<reference evidence="6" key="1">
    <citation type="journal article" date="2019" name="Int. J. Syst. Evol. Microbiol.">
        <title>The Global Catalogue of Microorganisms (GCM) 10K type strain sequencing project: providing services to taxonomists for standard genome sequencing and annotation.</title>
        <authorList>
            <consortium name="The Broad Institute Genomics Platform"/>
            <consortium name="The Broad Institute Genome Sequencing Center for Infectious Disease"/>
            <person name="Wu L."/>
            <person name="Ma J."/>
        </authorList>
    </citation>
    <scope>NUCLEOTIDE SEQUENCE [LARGE SCALE GENOMIC DNA]</scope>
    <source>
        <strain evidence="6">JCM 17978</strain>
    </source>
</reference>
<evidence type="ECO:0000256" key="2">
    <source>
        <dbReference type="SAM" id="SignalP"/>
    </source>
</evidence>
<keyword evidence="1 2" id="KW-0732">Signal</keyword>
<accession>A0ABW0C790</accession>
<protein>
    <submittedName>
        <fullName evidence="5">T9SS type A sorting domain-containing protein</fullName>
    </submittedName>
</protein>
<dbReference type="Pfam" id="PF20009">
    <property type="entry name" value="GEVED"/>
    <property type="match status" value="2"/>
</dbReference>
<evidence type="ECO:0000259" key="3">
    <source>
        <dbReference type="Pfam" id="PF18962"/>
    </source>
</evidence>
<sequence>MKKITLALFLLSLGMHAQTFPSPYCEITDATDVIVEEIASVDFGGTMISNSDVASVLINETATVVAVTQEDTYTIEVTGNTYGPFDTNIVAFIDWNQNEVLDDAGEIFEIGTLTNTDGTDGISVTFDIVIPTEAVLGETRIRLTKTYTDSDSPAQINPCGIEFDAFGQGIYPGYGQALDFTLLVEAPIILPFPSPYCEITDANDVIVEEISSVNFAGTNIANTDATTVLIDETATVVNIALNETYALEVAGNTYGPFDTDIVAFIDWNQNDILDDADEIYEIGTLINTNGTDGVSVSMDVLVPTDAVLGETRIRITKTYTDSDSPAEINPCGIEFDAFGQGIYPGYGQALDFTLNITPLSTDTFEVNALSVYPIPTKDYLNFSYKSTIQSVTIFNMLGQEVYAQNTAASKLELQVSELATGTYLVKLQTEVGTHTFRFLKH</sequence>
<comment type="caution">
    <text evidence="5">The sequence shown here is derived from an EMBL/GenBank/DDBJ whole genome shotgun (WGS) entry which is preliminary data.</text>
</comment>
<proteinExistence type="predicted"/>
<keyword evidence="6" id="KW-1185">Reference proteome</keyword>
<organism evidence="5 6">
    <name type="scientific">Bizionia hallyeonensis</name>
    <dbReference type="NCBI Taxonomy" id="1123757"/>
    <lineage>
        <taxon>Bacteria</taxon>
        <taxon>Pseudomonadati</taxon>
        <taxon>Bacteroidota</taxon>
        <taxon>Flavobacteriia</taxon>
        <taxon>Flavobacteriales</taxon>
        <taxon>Flavobacteriaceae</taxon>
        <taxon>Bizionia</taxon>
    </lineage>
</organism>
<feature type="domain" description="GEVED" evidence="4">
    <location>
        <begin position="89"/>
        <end position="181"/>
    </location>
</feature>
<feature type="domain" description="Secretion system C-terminal sorting" evidence="3">
    <location>
        <begin position="371"/>
        <end position="433"/>
    </location>
</feature>
<dbReference type="InterPro" id="IPR026444">
    <property type="entry name" value="Secre_tail"/>
</dbReference>
<name>A0ABW0C790_9FLAO</name>
<evidence type="ECO:0000313" key="6">
    <source>
        <dbReference type="Proteomes" id="UP001596162"/>
    </source>
</evidence>
<dbReference type="Proteomes" id="UP001596162">
    <property type="component" value="Unassembled WGS sequence"/>
</dbReference>
<evidence type="ECO:0000256" key="1">
    <source>
        <dbReference type="ARBA" id="ARBA00022729"/>
    </source>
</evidence>
<evidence type="ECO:0000259" key="4">
    <source>
        <dbReference type="Pfam" id="PF20009"/>
    </source>
</evidence>
<dbReference type="NCBIfam" id="TIGR04183">
    <property type="entry name" value="Por_Secre_tail"/>
    <property type="match status" value="1"/>
</dbReference>
<dbReference type="EMBL" id="JBHSLA010000003">
    <property type="protein sequence ID" value="MFC5195754.1"/>
    <property type="molecule type" value="Genomic_DNA"/>
</dbReference>
<dbReference type="RefSeq" id="WP_376860746.1">
    <property type="nucleotide sequence ID" value="NZ_JBHSLA010000003.1"/>
</dbReference>
<feature type="domain" description="GEVED" evidence="4">
    <location>
        <begin position="261"/>
        <end position="355"/>
    </location>
</feature>
<dbReference type="InterPro" id="IPR045474">
    <property type="entry name" value="GEVED"/>
</dbReference>
<feature type="signal peptide" evidence="2">
    <location>
        <begin position="1"/>
        <end position="17"/>
    </location>
</feature>
<evidence type="ECO:0000313" key="5">
    <source>
        <dbReference type="EMBL" id="MFC5195754.1"/>
    </source>
</evidence>
<gene>
    <name evidence="5" type="ORF">ACFPH8_10470</name>
</gene>
<feature type="chain" id="PRO_5045653224" evidence="2">
    <location>
        <begin position="18"/>
        <end position="441"/>
    </location>
</feature>
<dbReference type="Pfam" id="PF18962">
    <property type="entry name" value="Por_Secre_tail"/>
    <property type="match status" value="1"/>
</dbReference>